<proteinExistence type="predicted"/>
<evidence type="ECO:0000256" key="1">
    <source>
        <dbReference type="SAM" id="Phobius"/>
    </source>
</evidence>
<dbReference type="Proteomes" id="UP000298663">
    <property type="component" value="Unassembled WGS sequence"/>
</dbReference>
<sequence>MQLNSIAKIIINELEDIFPSIFLGGGLAAFNIGPCSNVVTCGSPDIENESGSNSECVYSEEQLAMSQNNLFDSPNASSHCRTKAEWIVYAKEDCGQASKFVFTSGKYKGQDNYNQFAYTCDGSRMKLVKRHQVFWILFLVVLGVVLIVAGMQGYLYVLKLANNPGVPKPNYTQFF</sequence>
<dbReference type="AlphaFoldDB" id="A0A4U5LVZ1"/>
<reference evidence="2 3" key="1">
    <citation type="journal article" date="2015" name="Genome Biol.">
        <title>Comparative genomics of Steinernema reveals deeply conserved gene regulatory networks.</title>
        <authorList>
            <person name="Dillman A.R."/>
            <person name="Macchietto M."/>
            <person name="Porter C.F."/>
            <person name="Rogers A."/>
            <person name="Williams B."/>
            <person name="Antoshechkin I."/>
            <person name="Lee M.M."/>
            <person name="Goodwin Z."/>
            <person name="Lu X."/>
            <person name="Lewis E.E."/>
            <person name="Goodrich-Blair H."/>
            <person name="Stock S.P."/>
            <person name="Adams B.J."/>
            <person name="Sternberg P.W."/>
            <person name="Mortazavi A."/>
        </authorList>
    </citation>
    <scope>NUCLEOTIDE SEQUENCE [LARGE SCALE GENOMIC DNA]</scope>
    <source>
        <strain evidence="2 3">ALL</strain>
    </source>
</reference>
<keyword evidence="3" id="KW-1185">Reference proteome</keyword>
<reference evidence="2 3" key="2">
    <citation type="journal article" date="2019" name="G3 (Bethesda)">
        <title>Hybrid Assembly of the Genome of the Entomopathogenic Nematode Steinernema carpocapsae Identifies the X-Chromosome.</title>
        <authorList>
            <person name="Serra L."/>
            <person name="Macchietto M."/>
            <person name="Macias-Munoz A."/>
            <person name="McGill C.J."/>
            <person name="Rodriguez I.M."/>
            <person name="Rodriguez B."/>
            <person name="Murad R."/>
            <person name="Mortazavi A."/>
        </authorList>
    </citation>
    <scope>NUCLEOTIDE SEQUENCE [LARGE SCALE GENOMIC DNA]</scope>
    <source>
        <strain evidence="2 3">ALL</strain>
    </source>
</reference>
<keyword evidence="1" id="KW-0812">Transmembrane</keyword>
<name>A0A4U5LVZ1_STECR</name>
<protein>
    <submittedName>
        <fullName evidence="2">Uncharacterized protein</fullName>
    </submittedName>
</protein>
<evidence type="ECO:0000313" key="2">
    <source>
        <dbReference type="EMBL" id="TKR60327.1"/>
    </source>
</evidence>
<dbReference type="EMBL" id="AZBU02000011">
    <property type="protein sequence ID" value="TKR60327.1"/>
    <property type="molecule type" value="Genomic_DNA"/>
</dbReference>
<feature type="transmembrane region" description="Helical" evidence="1">
    <location>
        <begin position="133"/>
        <end position="157"/>
    </location>
</feature>
<comment type="caution">
    <text evidence="2">The sequence shown here is derived from an EMBL/GenBank/DDBJ whole genome shotgun (WGS) entry which is preliminary data.</text>
</comment>
<keyword evidence="1" id="KW-1133">Transmembrane helix</keyword>
<gene>
    <name evidence="2" type="ORF">L596_027588</name>
</gene>
<keyword evidence="1" id="KW-0472">Membrane</keyword>
<accession>A0A4U5LVZ1</accession>
<organism evidence="2 3">
    <name type="scientific">Steinernema carpocapsae</name>
    <name type="common">Entomopathogenic nematode</name>
    <dbReference type="NCBI Taxonomy" id="34508"/>
    <lineage>
        <taxon>Eukaryota</taxon>
        <taxon>Metazoa</taxon>
        <taxon>Ecdysozoa</taxon>
        <taxon>Nematoda</taxon>
        <taxon>Chromadorea</taxon>
        <taxon>Rhabditida</taxon>
        <taxon>Tylenchina</taxon>
        <taxon>Panagrolaimomorpha</taxon>
        <taxon>Strongyloidoidea</taxon>
        <taxon>Steinernematidae</taxon>
        <taxon>Steinernema</taxon>
    </lineage>
</organism>
<evidence type="ECO:0000313" key="3">
    <source>
        <dbReference type="Proteomes" id="UP000298663"/>
    </source>
</evidence>